<dbReference type="OrthoDB" id="3361009at2759"/>
<keyword evidence="3" id="KW-1185">Reference proteome</keyword>
<sequence>MASQFNEPSKRYQDPEYDPVTVLDPDTQQAITASMMLPSKSVEPTRVDTPRQQASTEPNDGSRVHFGERNLQENRNQTTAERQEQGVPFKEQVIGYAQKTRGTLLGKPELKEHGQQILEGQLTHEEDRLKRH</sequence>
<comment type="caution">
    <text evidence="2">The sequence shown here is derived from an EMBL/GenBank/DDBJ whole genome shotgun (WGS) entry which is preliminary data.</text>
</comment>
<feature type="region of interest" description="Disordered" evidence="1">
    <location>
        <begin position="103"/>
        <end position="132"/>
    </location>
</feature>
<evidence type="ECO:0000313" key="3">
    <source>
        <dbReference type="Proteomes" id="UP000284842"/>
    </source>
</evidence>
<dbReference type="InParanoid" id="A0A409WBC5"/>
<evidence type="ECO:0000256" key="1">
    <source>
        <dbReference type="SAM" id="MobiDB-lite"/>
    </source>
</evidence>
<organism evidence="2 3">
    <name type="scientific">Panaeolus cyanescens</name>
    <dbReference type="NCBI Taxonomy" id="181874"/>
    <lineage>
        <taxon>Eukaryota</taxon>
        <taxon>Fungi</taxon>
        <taxon>Dikarya</taxon>
        <taxon>Basidiomycota</taxon>
        <taxon>Agaricomycotina</taxon>
        <taxon>Agaricomycetes</taxon>
        <taxon>Agaricomycetidae</taxon>
        <taxon>Agaricales</taxon>
        <taxon>Agaricineae</taxon>
        <taxon>Galeropsidaceae</taxon>
        <taxon>Panaeolus</taxon>
    </lineage>
</organism>
<protein>
    <submittedName>
        <fullName evidence="2">Uncharacterized protein</fullName>
    </submittedName>
</protein>
<proteinExistence type="predicted"/>
<feature type="compositionally biased region" description="Basic and acidic residues" evidence="1">
    <location>
        <begin position="122"/>
        <end position="132"/>
    </location>
</feature>
<feature type="compositionally biased region" description="Basic and acidic residues" evidence="1">
    <location>
        <begin position="60"/>
        <end position="72"/>
    </location>
</feature>
<accession>A0A409WBC5</accession>
<feature type="compositionally biased region" description="Polar residues" evidence="1">
    <location>
        <begin position="50"/>
        <end position="59"/>
    </location>
</feature>
<dbReference type="AlphaFoldDB" id="A0A409WBC5"/>
<feature type="region of interest" description="Disordered" evidence="1">
    <location>
        <begin position="34"/>
        <end position="91"/>
    </location>
</feature>
<gene>
    <name evidence="2" type="ORF">CVT24_002679</name>
</gene>
<feature type="region of interest" description="Disordered" evidence="1">
    <location>
        <begin position="1"/>
        <end position="22"/>
    </location>
</feature>
<name>A0A409WBC5_9AGAR</name>
<evidence type="ECO:0000313" key="2">
    <source>
        <dbReference type="EMBL" id="PPQ75817.1"/>
    </source>
</evidence>
<dbReference type="Proteomes" id="UP000284842">
    <property type="component" value="Unassembled WGS sequence"/>
</dbReference>
<dbReference type="EMBL" id="NHTK01005638">
    <property type="protein sequence ID" value="PPQ75817.1"/>
    <property type="molecule type" value="Genomic_DNA"/>
</dbReference>
<reference evidence="2 3" key="1">
    <citation type="journal article" date="2018" name="Evol. Lett.">
        <title>Horizontal gene cluster transfer increased hallucinogenic mushroom diversity.</title>
        <authorList>
            <person name="Reynolds H.T."/>
            <person name="Vijayakumar V."/>
            <person name="Gluck-Thaler E."/>
            <person name="Korotkin H.B."/>
            <person name="Matheny P.B."/>
            <person name="Slot J.C."/>
        </authorList>
    </citation>
    <scope>NUCLEOTIDE SEQUENCE [LARGE SCALE GENOMIC DNA]</scope>
    <source>
        <strain evidence="2 3">2629</strain>
    </source>
</reference>